<dbReference type="Pfam" id="PF02518">
    <property type="entry name" value="HATPase_c"/>
    <property type="match status" value="1"/>
</dbReference>
<dbReference type="Proteomes" id="UP000199315">
    <property type="component" value="Unassembled WGS sequence"/>
</dbReference>
<dbReference type="InterPro" id="IPR050640">
    <property type="entry name" value="Bact_2-comp_sensor_kinase"/>
</dbReference>
<keyword evidence="4" id="KW-1185">Reference proteome</keyword>
<dbReference type="STRING" id="1619234.SAMN05421730_102937"/>
<protein>
    <submittedName>
        <fullName evidence="3">Two-component system, sensor histidine kinase YesM</fullName>
    </submittedName>
</protein>
<dbReference type="InterPro" id="IPR003594">
    <property type="entry name" value="HATPase_dom"/>
</dbReference>
<dbReference type="EMBL" id="FMKA01000029">
    <property type="protein sequence ID" value="SCP98957.1"/>
    <property type="molecule type" value="Genomic_DNA"/>
</dbReference>
<evidence type="ECO:0000313" key="4">
    <source>
        <dbReference type="Proteomes" id="UP000199315"/>
    </source>
</evidence>
<evidence type="ECO:0000313" key="3">
    <source>
        <dbReference type="EMBL" id="SCP98957.1"/>
    </source>
</evidence>
<proteinExistence type="predicted"/>
<dbReference type="PANTHER" id="PTHR34220:SF7">
    <property type="entry name" value="SENSOR HISTIDINE KINASE YPDA"/>
    <property type="match status" value="1"/>
</dbReference>
<organism evidence="3 4">
    <name type="scientific">Anaerobium acetethylicum</name>
    <dbReference type="NCBI Taxonomy" id="1619234"/>
    <lineage>
        <taxon>Bacteria</taxon>
        <taxon>Bacillati</taxon>
        <taxon>Bacillota</taxon>
        <taxon>Clostridia</taxon>
        <taxon>Lachnospirales</taxon>
        <taxon>Lachnospiraceae</taxon>
        <taxon>Anaerobium</taxon>
    </lineage>
</organism>
<dbReference type="RefSeq" id="WP_091236197.1">
    <property type="nucleotide sequence ID" value="NZ_FMKA01000029.1"/>
</dbReference>
<keyword evidence="3" id="KW-0808">Transferase</keyword>
<dbReference type="GO" id="GO:0000155">
    <property type="term" value="F:phosphorelay sensor kinase activity"/>
    <property type="evidence" value="ECO:0007669"/>
    <property type="project" value="InterPro"/>
</dbReference>
<dbReference type="InterPro" id="IPR036890">
    <property type="entry name" value="HATPase_C_sf"/>
</dbReference>
<evidence type="ECO:0000256" key="1">
    <source>
        <dbReference type="SAM" id="Phobius"/>
    </source>
</evidence>
<keyword evidence="1" id="KW-1133">Transmembrane helix</keyword>
<dbReference type="OrthoDB" id="9809348at2"/>
<accession>A0A1D3TXC2</accession>
<reference evidence="3 4" key="1">
    <citation type="submission" date="2016-09" db="EMBL/GenBank/DDBJ databases">
        <authorList>
            <person name="Capua I."/>
            <person name="De Benedictis P."/>
            <person name="Joannis T."/>
            <person name="Lombin L.H."/>
            <person name="Cattoli G."/>
        </authorList>
    </citation>
    <scope>NUCLEOTIDE SEQUENCE [LARGE SCALE GENOMIC DNA]</scope>
    <source>
        <strain evidence="3 4">GluBS11</strain>
    </source>
</reference>
<evidence type="ECO:0000259" key="2">
    <source>
        <dbReference type="SMART" id="SM00387"/>
    </source>
</evidence>
<keyword evidence="3" id="KW-0418">Kinase</keyword>
<feature type="domain" description="Histidine kinase/HSP90-like ATPase" evidence="2">
    <location>
        <begin position="219"/>
        <end position="336"/>
    </location>
</feature>
<name>A0A1D3TXC2_9FIRM</name>
<dbReference type="PANTHER" id="PTHR34220">
    <property type="entry name" value="SENSOR HISTIDINE KINASE YPDA"/>
    <property type="match status" value="1"/>
</dbReference>
<dbReference type="Gene3D" id="3.30.565.10">
    <property type="entry name" value="Histidine kinase-like ATPase, C-terminal domain"/>
    <property type="match status" value="1"/>
</dbReference>
<feature type="transmembrane region" description="Helical" evidence="1">
    <location>
        <begin position="43"/>
        <end position="68"/>
    </location>
</feature>
<dbReference type="AlphaFoldDB" id="A0A1D3TXC2"/>
<dbReference type="Pfam" id="PF06580">
    <property type="entry name" value="His_kinase"/>
    <property type="match status" value="1"/>
</dbReference>
<dbReference type="GO" id="GO:0016020">
    <property type="term" value="C:membrane"/>
    <property type="evidence" value="ECO:0007669"/>
    <property type="project" value="InterPro"/>
</dbReference>
<sequence>MKKGFYLSNKIFYLFCISLILNVFAFLFLLQEAFLKPYALLDKVVIFCMLLTQFLVSLLFYKCCFLPFQNTKKSYLLFSQGIIYEELFTAGNMPFLEFELAMKRVHLLLNKQDSINLSKKQAEYLALQNQINPHFLYNTLEAIRGDALCEGITSIAETTEALASFFRYTITDTGNLVPLENEIENIQNYFIIQQYRFGDRLKMTFDFPSNEPTLLHLQIPKLTLQPIIENAIYHGLEQISREGIVNISFETTRNRLFISITDNGKGILPDVLKNLNDALEQVGVSYVSESSAKRSGIALKNVSRRIKLLFGDEYGLQIYSTPEFGTNVRIVLPKLTKNDLDIHKTGKIKI</sequence>
<dbReference type="SMART" id="SM00387">
    <property type="entry name" value="HATPase_c"/>
    <property type="match status" value="1"/>
</dbReference>
<feature type="transmembrane region" description="Helical" evidence="1">
    <location>
        <begin position="12"/>
        <end position="31"/>
    </location>
</feature>
<gene>
    <name evidence="3" type="ORF">SAMN05421730_102937</name>
</gene>
<dbReference type="InterPro" id="IPR010559">
    <property type="entry name" value="Sig_transdc_His_kin_internal"/>
</dbReference>
<dbReference type="SUPFAM" id="SSF55874">
    <property type="entry name" value="ATPase domain of HSP90 chaperone/DNA topoisomerase II/histidine kinase"/>
    <property type="match status" value="1"/>
</dbReference>
<keyword evidence="1" id="KW-0472">Membrane</keyword>
<keyword evidence="1" id="KW-0812">Transmembrane</keyword>